<dbReference type="Proteomes" id="UP001302321">
    <property type="component" value="Unassembled WGS sequence"/>
</dbReference>
<evidence type="ECO:0000256" key="1">
    <source>
        <dbReference type="SAM" id="MobiDB-lite"/>
    </source>
</evidence>
<dbReference type="AlphaFoldDB" id="A0AAN6WBP4"/>
<comment type="caution">
    <text evidence="3">The sequence shown here is derived from an EMBL/GenBank/DDBJ whole genome shotgun (WGS) entry which is preliminary data.</text>
</comment>
<proteinExistence type="predicted"/>
<dbReference type="EMBL" id="MU866128">
    <property type="protein sequence ID" value="KAK4178890.1"/>
    <property type="molecule type" value="Genomic_DNA"/>
</dbReference>
<keyword evidence="2" id="KW-0812">Transmembrane</keyword>
<feature type="transmembrane region" description="Helical" evidence="2">
    <location>
        <begin position="12"/>
        <end position="29"/>
    </location>
</feature>
<evidence type="ECO:0000256" key="2">
    <source>
        <dbReference type="SAM" id="Phobius"/>
    </source>
</evidence>
<sequence>MANQCPPWQIYWYFLVSNFFWLGSAESFLKDEDMIRIKRTGLKTGGGWVVGAKQEDIFGAVERNFLCYFLLLLAQGTRDLEQKDTQAGGFTGDSHNAGMPHGGSETSCQ</sequence>
<evidence type="ECO:0000313" key="3">
    <source>
        <dbReference type="EMBL" id="KAK4178890.1"/>
    </source>
</evidence>
<keyword evidence="2" id="KW-0472">Membrane</keyword>
<accession>A0AAN6WBP4</accession>
<protein>
    <submittedName>
        <fullName evidence="3">Uncharacterized protein</fullName>
    </submittedName>
</protein>
<reference evidence="3" key="1">
    <citation type="journal article" date="2023" name="Mol. Phylogenet. Evol.">
        <title>Genome-scale phylogeny and comparative genomics of the fungal order Sordariales.</title>
        <authorList>
            <person name="Hensen N."/>
            <person name="Bonometti L."/>
            <person name="Westerberg I."/>
            <person name="Brannstrom I.O."/>
            <person name="Guillou S."/>
            <person name="Cros-Aarteil S."/>
            <person name="Calhoun S."/>
            <person name="Haridas S."/>
            <person name="Kuo A."/>
            <person name="Mondo S."/>
            <person name="Pangilinan J."/>
            <person name="Riley R."/>
            <person name="LaButti K."/>
            <person name="Andreopoulos B."/>
            <person name="Lipzen A."/>
            <person name="Chen C."/>
            <person name="Yan M."/>
            <person name="Daum C."/>
            <person name="Ng V."/>
            <person name="Clum A."/>
            <person name="Steindorff A."/>
            <person name="Ohm R.A."/>
            <person name="Martin F."/>
            <person name="Silar P."/>
            <person name="Natvig D.O."/>
            <person name="Lalanne C."/>
            <person name="Gautier V."/>
            <person name="Ament-Velasquez S.L."/>
            <person name="Kruys A."/>
            <person name="Hutchinson M.I."/>
            <person name="Powell A.J."/>
            <person name="Barry K."/>
            <person name="Miller A.N."/>
            <person name="Grigoriev I.V."/>
            <person name="Debuchy R."/>
            <person name="Gladieux P."/>
            <person name="Hiltunen Thoren M."/>
            <person name="Johannesson H."/>
        </authorList>
    </citation>
    <scope>NUCLEOTIDE SEQUENCE</scope>
    <source>
        <strain evidence="3">CBS 892.96</strain>
    </source>
</reference>
<organism evidence="3 4">
    <name type="scientific">Triangularia setosa</name>
    <dbReference type="NCBI Taxonomy" id="2587417"/>
    <lineage>
        <taxon>Eukaryota</taxon>
        <taxon>Fungi</taxon>
        <taxon>Dikarya</taxon>
        <taxon>Ascomycota</taxon>
        <taxon>Pezizomycotina</taxon>
        <taxon>Sordariomycetes</taxon>
        <taxon>Sordariomycetidae</taxon>
        <taxon>Sordariales</taxon>
        <taxon>Podosporaceae</taxon>
        <taxon>Triangularia</taxon>
    </lineage>
</organism>
<evidence type="ECO:0000313" key="4">
    <source>
        <dbReference type="Proteomes" id="UP001302321"/>
    </source>
</evidence>
<keyword evidence="2" id="KW-1133">Transmembrane helix</keyword>
<reference evidence="3" key="2">
    <citation type="submission" date="2023-05" db="EMBL/GenBank/DDBJ databases">
        <authorList>
            <consortium name="Lawrence Berkeley National Laboratory"/>
            <person name="Steindorff A."/>
            <person name="Hensen N."/>
            <person name="Bonometti L."/>
            <person name="Westerberg I."/>
            <person name="Brannstrom I.O."/>
            <person name="Guillou S."/>
            <person name="Cros-Aarteil S."/>
            <person name="Calhoun S."/>
            <person name="Haridas S."/>
            <person name="Kuo A."/>
            <person name="Mondo S."/>
            <person name="Pangilinan J."/>
            <person name="Riley R."/>
            <person name="Labutti K."/>
            <person name="Andreopoulos B."/>
            <person name="Lipzen A."/>
            <person name="Chen C."/>
            <person name="Yanf M."/>
            <person name="Daum C."/>
            <person name="Ng V."/>
            <person name="Clum A."/>
            <person name="Ohm R."/>
            <person name="Martin F."/>
            <person name="Silar P."/>
            <person name="Natvig D."/>
            <person name="Lalanne C."/>
            <person name="Gautier V."/>
            <person name="Ament-Velasquez S.L."/>
            <person name="Kruys A."/>
            <person name="Hutchinson M.I."/>
            <person name="Powell A.J."/>
            <person name="Barry K."/>
            <person name="Miller A.N."/>
            <person name="Grigoriev I.V."/>
            <person name="Debuchy R."/>
            <person name="Gladieux P."/>
            <person name="Thoren M.H."/>
            <person name="Johannesson H."/>
        </authorList>
    </citation>
    <scope>NUCLEOTIDE SEQUENCE</scope>
    <source>
        <strain evidence="3">CBS 892.96</strain>
    </source>
</reference>
<keyword evidence="4" id="KW-1185">Reference proteome</keyword>
<gene>
    <name evidence="3" type="ORF">QBC36DRAFT_92075</name>
</gene>
<name>A0AAN6WBP4_9PEZI</name>
<feature type="region of interest" description="Disordered" evidence="1">
    <location>
        <begin position="84"/>
        <end position="109"/>
    </location>
</feature>